<comment type="caution">
    <text evidence="4">The sequence shown here is derived from an EMBL/GenBank/DDBJ whole genome shotgun (WGS) entry which is preliminary data.</text>
</comment>
<dbReference type="InterPro" id="IPR019734">
    <property type="entry name" value="TPR_rpt"/>
</dbReference>
<feature type="repeat" description="TPR" evidence="1">
    <location>
        <begin position="528"/>
        <end position="561"/>
    </location>
</feature>
<evidence type="ECO:0000256" key="1">
    <source>
        <dbReference type="PROSITE-ProRule" id="PRU00339"/>
    </source>
</evidence>
<name>A0AAV6N233_9ROSI</name>
<gene>
    <name evidence="4" type="primary">TOC64</name>
    <name evidence="4" type="ORF">SDJN03_15060</name>
</gene>
<keyword evidence="1" id="KW-0802">TPR repeat</keyword>
<sequence>MASKSANLWVLLGLGLAGILLITKRLKKAIKEDFGAFIGKLQLLPPPQPAPPKAPHPLTGLTFAVSDVFEIEGHVTGFGHPDWARTHDAASRTSPIVSALVEGGATCIGKTVTSELSMSISGENKHYGTPTNPASHARVPGGSSSGAAVAVAANLVDFSLGIDTVGDVRIPASFCGILGFRPSHGSVSQVGIIPIATSLDTVGLFAKDPNVLRRVGHVLLQLHGHVLLQLPYVVQRNPRQIIIADDCFQLLNIPVDRITQAVTKSTENLFGRQVLKHENLGSYLSSKVPKLKELIGNKTNGNLNSSSIRVLAYVIQTLERIEFIGNHGEWIESVKPDLDPAIMEQLNEKLEISNRMIENFKSVRNEIRMAINSLLKDDGVLVIPTTADPPPKLGGKDFFSEEYQTRLFSSLSIASISARHGADRFLLDTVQTMYKTLQEEAEAASKTKFSKNAVSQEQSAEIAKEKGNQAYKEKQWEKAIGCYTEAIKLNSRNATYYSNRAAAYLELGRFQQAEADCSKAIDLDKKNVKSFLRRGTAREMLGFYKEAIEDFSHALVLEPTNKRASISAERLRKLFSS</sequence>
<organism evidence="4 5">
    <name type="scientific">Cucurbita argyrosperma subsp. sororia</name>
    <dbReference type="NCBI Taxonomy" id="37648"/>
    <lineage>
        <taxon>Eukaryota</taxon>
        <taxon>Viridiplantae</taxon>
        <taxon>Streptophyta</taxon>
        <taxon>Embryophyta</taxon>
        <taxon>Tracheophyta</taxon>
        <taxon>Spermatophyta</taxon>
        <taxon>Magnoliopsida</taxon>
        <taxon>eudicotyledons</taxon>
        <taxon>Gunneridae</taxon>
        <taxon>Pentapetalae</taxon>
        <taxon>rosids</taxon>
        <taxon>fabids</taxon>
        <taxon>Cucurbitales</taxon>
        <taxon>Cucurbitaceae</taxon>
        <taxon>Cucurbiteae</taxon>
        <taxon>Cucurbita</taxon>
    </lineage>
</organism>
<keyword evidence="2" id="KW-1133">Transmembrane helix</keyword>
<evidence type="ECO:0000313" key="5">
    <source>
        <dbReference type="Proteomes" id="UP000685013"/>
    </source>
</evidence>
<feature type="non-terminal residue" evidence="4">
    <location>
        <position position="1"/>
    </location>
</feature>
<evidence type="ECO:0000256" key="2">
    <source>
        <dbReference type="SAM" id="Phobius"/>
    </source>
</evidence>
<dbReference type="SMART" id="SM00028">
    <property type="entry name" value="TPR"/>
    <property type="match status" value="3"/>
</dbReference>
<dbReference type="PANTHER" id="PTHR46310">
    <property type="entry name" value="AMIDASE 1"/>
    <property type="match status" value="1"/>
</dbReference>
<feature type="domain" description="Amidase" evidence="3">
    <location>
        <begin position="55"/>
        <end position="405"/>
    </location>
</feature>
<dbReference type="Pfam" id="PF13414">
    <property type="entry name" value="TPR_11"/>
    <property type="match status" value="1"/>
</dbReference>
<dbReference type="PANTHER" id="PTHR46310:SF5">
    <property type="entry name" value="OUTER ENVELOPE PROTEIN 64, CHLOROPLASTIC"/>
    <property type="match status" value="1"/>
</dbReference>
<feature type="transmembrane region" description="Helical" evidence="2">
    <location>
        <begin position="6"/>
        <end position="23"/>
    </location>
</feature>
<proteinExistence type="predicted"/>
<evidence type="ECO:0000259" key="3">
    <source>
        <dbReference type="Pfam" id="PF01425"/>
    </source>
</evidence>
<dbReference type="InterPro" id="IPR023631">
    <property type="entry name" value="Amidase_dom"/>
</dbReference>
<evidence type="ECO:0000313" key="4">
    <source>
        <dbReference type="EMBL" id="KAG6589637.1"/>
    </source>
</evidence>
<keyword evidence="5" id="KW-1185">Reference proteome</keyword>
<keyword evidence="2" id="KW-0812">Transmembrane</keyword>
<feature type="repeat" description="TPR" evidence="1">
    <location>
        <begin position="494"/>
        <end position="527"/>
    </location>
</feature>
<dbReference type="Pfam" id="PF01425">
    <property type="entry name" value="Amidase"/>
    <property type="match status" value="1"/>
</dbReference>
<dbReference type="AlphaFoldDB" id="A0AAV6N233"/>
<accession>A0AAV6N233</accession>
<dbReference type="PROSITE" id="PS50005">
    <property type="entry name" value="TPR"/>
    <property type="match status" value="3"/>
</dbReference>
<reference evidence="4 5" key="1">
    <citation type="journal article" date="2021" name="Hortic Res">
        <title>The domestication of Cucurbita argyrosperma as revealed by the genome of its wild relative.</title>
        <authorList>
            <person name="Barrera-Redondo J."/>
            <person name="Sanchez-de la Vega G."/>
            <person name="Aguirre-Liguori J.A."/>
            <person name="Castellanos-Morales G."/>
            <person name="Gutierrez-Guerrero Y.T."/>
            <person name="Aguirre-Dugua X."/>
            <person name="Aguirre-Planter E."/>
            <person name="Tenaillon M.I."/>
            <person name="Lira-Saade R."/>
            <person name="Eguiarte L.E."/>
        </authorList>
    </citation>
    <scope>NUCLEOTIDE SEQUENCE [LARGE SCALE GENOMIC DNA]</scope>
    <source>
        <strain evidence="4">JBR-2021</strain>
    </source>
</reference>
<protein>
    <submittedName>
        <fullName evidence="4">Translocon at the outer membrane of chloroplasts 64</fullName>
    </submittedName>
</protein>
<feature type="repeat" description="TPR" evidence="1">
    <location>
        <begin position="460"/>
        <end position="493"/>
    </location>
</feature>
<dbReference type="EMBL" id="JAGKQH010000010">
    <property type="protein sequence ID" value="KAG6589637.1"/>
    <property type="molecule type" value="Genomic_DNA"/>
</dbReference>
<keyword evidence="2" id="KW-0472">Membrane</keyword>
<dbReference type="Proteomes" id="UP000685013">
    <property type="component" value="Chromosome 10"/>
</dbReference>